<evidence type="ECO:0000313" key="2">
    <source>
        <dbReference type="EMBL" id="MQM17172.1"/>
    </source>
</evidence>
<reference evidence="2" key="1">
    <citation type="submission" date="2017-07" db="EMBL/GenBank/DDBJ databases">
        <title>Taro Niue Genome Assembly and Annotation.</title>
        <authorList>
            <person name="Atibalentja N."/>
            <person name="Keating K."/>
            <person name="Fields C.J."/>
        </authorList>
    </citation>
    <scope>NUCLEOTIDE SEQUENCE</scope>
    <source>
        <strain evidence="2">Niue_2</strain>
        <tissue evidence="2">Leaf</tissue>
    </source>
</reference>
<gene>
    <name evidence="2" type="ORF">Taro_050140</name>
</gene>
<proteinExistence type="predicted"/>
<evidence type="ECO:0000313" key="3">
    <source>
        <dbReference type="Proteomes" id="UP000652761"/>
    </source>
</evidence>
<feature type="transmembrane region" description="Helical" evidence="1">
    <location>
        <begin position="157"/>
        <end position="177"/>
    </location>
</feature>
<protein>
    <submittedName>
        <fullName evidence="2">Uncharacterized protein</fullName>
    </submittedName>
</protein>
<organism evidence="2 3">
    <name type="scientific">Colocasia esculenta</name>
    <name type="common">Wild taro</name>
    <name type="synonym">Arum esculentum</name>
    <dbReference type="NCBI Taxonomy" id="4460"/>
    <lineage>
        <taxon>Eukaryota</taxon>
        <taxon>Viridiplantae</taxon>
        <taxon>Streptophyta</taxon>
        <taxon>Embryophyta</taxon>
        <taxon>Tracheophyta</taxon>
        <taxon>Spermatophyta</taxon>
        <taxon>Magnoliopsida</taxon>
        <taxon>Liliopsida</taxon>
        <taxon>Araceae</taxon>
        <taxon>Aroideae</taxon>
        <taxon>Colocasieae</taxon>
        <taxon>Colocasia</taxon>
    </lineage>
</organism>
<name>A0A843XD00_COLES</name>
<evidence type="ECO:0000256" key="1">
    <source>
        <dbReference type="SAM" id="Phobius"/>
    </source>
</evidence>
<comment type="caution">
    <text evidence="2">The sequence shown here is derived from an EMBL/GenBank/DDBJ whole genome shotgun (WGS) entry which is preliminary data.</text>
</comment>
<dbReference type="AlphaFoldDB" id="A0A843XD00"/>
<dbReference type="EMBL" id="NMUH01007387">
    <property type="protein sequence ID" value="MQM17172.1"/>
    <property type="molecule type" value="Genomic_DNA"/>
</dbReference>
<accession>A0A843XD00</accession>
<keyword evidence="3" id="KW-1185">Reference proteome</keyword>
<keyword evidence="1" id="KW-0812">Transmembrane</keyword>
<feature type="transmembrane region" description="Helical" evidence="1">
    <location>
        <begin position="114"/>
        <end position="136"/>
    </location>
</feature>
<keyword evidence="1" id="KW-0472">Membrane</keyword>
<dbReference type="Proteomes" id="UP000652761">
    <property type="component" value="Unassembled WGS sequence"/>
</dbReference>
<keyword evidence="1" id="KW-1133">Transmembrane helix</keyword>
<sequence length="256" mass="28389">MIEHRFAYTYNIDLLSHKHQFCPNNDFIPRRPPEVFGSMAGGTTFGGPWRGSRRSGRYSGIRAQGSNEICNKLLTMAVPKKGTRALLARPCVVLLGSECVAAIAGRASFERVCWFALAEFGFVLGLYVSRLCWWDFVCPQDRKVCFVSRTLRALPDGSLVSTVGVWLAVPLVGVLALRCCFPYFSWVAWGGGAFTWPLVPCRASWRPLWRRSLPLNCFEVEQRLWAITGCGSRQSATVAGVAQVAPEVLVLLVAQL</sequence>